<dbReference type="Proteomes" id="UP001065298">
    <property type="component" value="Chromosome 10"/>
</dbReference>
<comment type="caution">
    <text evidence="1">The sequence shown here is derived from an EMBL/GenBank/DDBJ whole genome shotgun (WGS) entry which is preliminary data.</text>
</comment>
<proteinExistence type="predicted"/>
<sequence>MASVKWSPVYEKNVSEDTVITLHQLCTACSRLQEESTLLRHLSHGEQLRLHTKETFKLCSVKDLKSGYLGSCHLCALLWTHAGGHRCFDPDKGIVKEPDITVCLEARDFEMEYTLEYQTSGLQKWWSDLVPPFITELGVVVLTISKVYASKNSSSDIDNKMYELYIYPSSNRRLNSATFRHGNEPISSKNDMKLAQIELWYLECSENHPKCTAYPNMVTQGSQLPSRLLDLQGDKIKLECNVESLPQLQYTTLSHMWGPDPNACLQLTKSRLREFESNIPSSLLPTKYLEAIRIAKALDFRYIWIDSLCIIQDSDEDWKKEALKMAAVYGRTSLNISYVYPPSDNPSQQHLRDPRIIVPCELPMKHLKSGSNSSSSNSTPLVVQSAPGFVNKFWSPTTYKQIWPLLSRAWVFQERLLCSRNIYYGQDRLLWECCEGLEDEFSGRLMDSPRSKSRFHSVFAGIQGSSQGREHDESFKGQWSLLVEEYRLANLTFEKDRVIAFAGVVKAVQSQTKFTYLAGTWKEFAELDLLWVFHPPSPLGDFYTRRNEMRKHAPSWSWFSVPPRLQSASTNSDTVDFRIRTEIYNRSFHTIYKAQVTSFHHPKLVSNPEALLHDLENMSITLKTRKIPSTLAWDGPVLRLLPHGKYALGGNKYLEPKNAMKYVHDDVSLVPGSVVPNGACMILTAFEAWVLKDKIDHRYDTYSPSGDETNTSWQCAGLVVVPAGKSVSGQDSWERIGVFVFSDIVDGLGVPRIPFSMDGQEEEVCLI</sequence>
<evidence type="ECO:0000313" key="2">
    <source>
        <dbReference type="Proteomes" id="UP001065298"/>
    </source>
</evidence>
<organism evidence="1 2">
    <name type="scientific">Fusarium keratoplasticum</name>
    <dbReference type="NCBI Taxonomy" id="1328300"/>
    <lineage>
        <taxon>Eukaryota</taxon>
        <taxon>Fungi</taxon>
        <taxon>Dikarya</taxon>
        <taxon>Ascomycota</taxon>
        <taxon>Pezizomycotina</taxon>
        <taxon>Sordariomycetes</taxon>
        <taxon>Hypocreomycetidae</taxon>
        <taxon>Hypocreales</taxon>
        <taxon>Nectriaceae</taxon>
        <taxon>Fusarium</taxon>
        <taxon>Fusarium solani species complex</taxon>
    </lineage>
</organism>
<protein>
    <submittedName>
        <fullName evidence="1">HET domain-containing protein</fullName>
    </submittedName>
</protein>
<gene>
    <name evidence="1" type="ORF">NCS57_01198200</name>
</gene>
<reference evidence="1" key="1">
    <citation type="submission" date="2022-06" db="EMBL/GenBank/DDBJ databases">
        <title>Fusarium solani species complex genomes reveal bases of compartmentalisation and animal pathogenesis.</title>
        <authorList>
            <person name="Tsai I.J."/>
        </authorList>
    </citation>
    <scope>NUCLEOTIDE SEQUENCE</scope>
    <source>
        <strain evidence="1">Fu6.1</strain>
    </source>
</reference>
<name>A0ACC0QJN1_9HYPO</name>
<accession>A0ACC0QJN1</accession>
<keyword evidence="2" id="KW-1185">Reference proteome</keyword>
<evidence type="ECO:0000313" key="1">
    <source>
        <dbReference type="EMBL" id="KAI8654521.1"/>
    </source>
</evidence>
<dbReference type="EMBL" id="CM046512">
    <property type="protein sequence ID" value="KAI8654521.1"/>
    <property type="molecule type" value="Genomic_DNA"/>
</dbReference>